<evidence type="ECO:0000313" key="3">
    <source>
        <dbReference type="Proteomes" id="UP000719500"/>
    </source>
</evidence>
<evidence type="ECO:0000313" key="2">
    <source>
        <dbReference type="EMBL" id="MBM6851735.1"/>
    </source>
</evidence>
<dbReference type="Proteomes" id="UP000719500">
    <property type="component" value="Unassembled WGS sequence"/>
</dbReference>
<gene>
    <name evidence="2" type="ORF">H9X91_09840</name>
</gene>
<feature type="transmembrane region" description="Helical" evidence="1">
    <location>
        <begin position="9"/>
        <end position="29"/>
    </location>
</feature>
<accession>A0ABS2FXW7</accession>
<dbReference type="EMBL" id="JACSNX010000015">
    <property type="protein sequence ID" value="MBM6851735.1"/>
    <property type="molecule type" value="Genomic_DNA"/>
</dbReference>
<feature type="transmembrane region" description="Helical" evidence="1">
    <location>
        <begin position="41"/>
        <end position="65"/>
    </location>
</feature>
<keyword evidence="3" id="KW-1185">Reference proteome</keyword>
<protein>
    <submittedName>
        <fullName evidence="2">Uncharacterized protein</fullName>
    </submittedName>
</protein>
<dbReference type="RefSeq" id="WP_204804718.1">
    <property type="nucleotide sequence ID" value="NZ_JACSNX010000015.1"/>
</dbReference>
<keyword evidence="1" id="KW-0472">Membrane</keyword>
<keyword evidence="1" id="KW-0812">Transmembrane</keyword>
<reference evidence="2 3" key="1">
    <citation type="journal article" date="2021" name="Sci. Rep.">
        <title>The distribution of antibiotic resistance genes in chicken gut microbiota commensals.</title>
        <authorList>
            <person name="Juricova H."/>
            <person name="Matiasovicova J."/>
            <person name="Kubasova T."/>
            <person name="Cejkova D."/>
            <person name="Rychlik I."/>
        </authorList>
    </citation>
    <scope>NUCLEOTIDE SEQUENCE [LARGE SCALE GENOMIC DNA]</scope>
    <source>
        <strain evidence="2 3">An411</strain>
    </source>
</reference>
<keyword evidence="1" id="KW-1133">Transmembrane helix</keyword>
<organism evidence="2 3">
    <name type="scientific">Oscillibacter valericigenes</name>
    <dbReference type="NCBI Taxonomy" id="351091"/>
    <lineage>
        <taxon>Bacteria</taxon>
        <taxon>Bacillati</taxon>
        <taxon>Bacillota</taxon>
        <taxon>Clostridia</taxon>
        <taxon>Eubacteriales</taxon>
        <taxon>Oscillospiraceae</taxon>
        <taxon>Oscillibacter</taxon>
    </lineage>
</organism>
<name>A0ABS2FXW7_9FIRM</name>
<evidence type="ECO:0000256" key="1">
    <source>
        <dbReference type="SAM" id="Phobius"/>
    </source>
</evidence>
<comment type="caution">
    <text evidence="2">The sequence shown here is derived from an EMBL/GenBank/DDBJ whole genome shotgun (WGS) entry which is preliminary data.</text>
</comment>
<sequence>MKKSPVPRWYVILSVVTAILWTICAVCYGRTLDLTDRTDQIVLGLSVVTTVIWWVRSAVLFIRFFRSRSA</sequence>
<proteinExistence type="predicted"/>